<protein>
    <recommendedName>
        <fullName evidence="5">POTRA domain-containing protein</fullName>
    </recommendedName>
</protein>
<evidence type="ECO:0000256" key="3">
    <source>
        <dbReference type="ARBA" id="ARBA00022692"/>
    </source>
</evidence>
<evidence type="ECO:0000256" key="4">
    <source>
        <dbReference type="ARBA" id="ARBA00023136"/>
    </source>
</evidence>
<dbReference type="Proteomes" id="UP000179243">
    <property type="component" value="Unassembled WGS sequence"/>
</dbReference>
<evidence type="ECO:0000259" key="5">
    <source>
        <dbReference type="PROSITE" id="PS51779"/>
    </source>
</evidence>
<reference evidence="6 7" key="1">
    <citation type="journal article" date="2016" name="Nat. Commun.">
        <title>Thousands of microbial genomes shed light on interconnected biogeochemical processes in an aquifer system.</title>
        <authorList>
            <person name="Anantharaman K."/>
            <person name="Brown C.T."/>
            <person name="Hug L.A."/>
            <person name="Sharon I."/>
            <person name="Castelle C.J."/>
            <person name="Probst A.J."/>
            <person name="Thomas B.C."/>
            <person name="Singh A."/>
            <person name="Wilkins M.J."/>
            <person name="Karaoz U."/>
            <person name="Brodie E.L."/>
            <person name="Williams K.H."/>
            <person name="Hubbard S.S."/>
            <person name="Banfield J.F."/>
        </authorList>
    </citation>
    <scope>NUCLEOTIDE SEQUENCE [LARGE SCALE GENOMIC DNA]</scope>
</reference>
<dbReference type="InterPro" id="IPR039910">
    <property type="entry name" value="D15-like"/>
</dbReference>
<organism evidence="6 7">
    <name type="scientific">Candidatus Raymondbacteria bacterium RIFOXYD12_FULL_49_13</name>
    <dbReference type="NCBI Taxonomy" id="1817890"/>
    <lineage>
        <taxon>Bacteria</taxon>
        <taxon>Raymondiibacteriota</taxon>
    </lineage>
</organism>
<dbReference type="PROSITE" id="PS51779">
    <property type="entry name" value="POTRA"/>
    <property type="match status" value="1"/>
</dbReference>
<keyword evidence="2" id="KW-1134">Transmembrane beta strand</keyword>
<dbReference type="InterPro" id="IPR010827">
    <property type="entry name" value="BamA/TamA_POTRA"/>
</dbReference>
<comment type="caution">
    <text evidence="6">The sequence shown here is derived from an EMBL/GenBank/DDBJ whole genome shotgun (WGS) entry which is preliminary data.</text>
</comment>
<keyword evidence="4" id="KW-0472">Membrane</keyword>
<dbReference type="GO" id="GO:0019867">
    <property type="term" value="C:outer membrane"/>
    <property type="evidence" value="ECO:0007669"/>
    <property type="project" value="InterPro"/>
</dbReference>
<dbReference type="EMBL" id="MFYX01000054">
    <property type="protein sequence ID" value="OGK05565.1"/>
    <property type="molecule type" value="Genomic_DNA"/>
</dbReference>
<proteinExistence type="predicted"/>
<dbReference type="Pfam" id="PF07244">
    <property type="entry name" value="POTRA"/>
    <property type="match status" value="2"/>
</dbReference>
<dbReference type="PANTHER" id="PTHR12815">
    <property type="entry name" value="SORTING AND ASSEMBLY MACHINERY SAMM50 PROTEIN FAMILY MEMBER"/>
    <property type="match status" value="1"/>
</dbReference>
<dbReference type="InterPro" id="IPR000184">
    <property type="entry name" value="Bac_surfAg_D15"/>
</dbReference>
<dbReference type="Pfam" id="PF01103">
    <property type="entry name" value="Omp85"/>
    <property type="match status" value="1"/>
</dbReference>
<sequence length="703" mass="77258">MRRLILVLTVILCSIVQGSMLVDSVVISGATSVPEAAALFAVRKGDSTTEAMIGNAFARFREAYEKEAALSCGFLLSTTQDSLRGSCTITITVSEGAWVRSLALAPEPEESPVPPLRLLYHKEGGPFADDSLQGDMRRMRSWYADRSLTASITVETMGAREKRIVFAITLRPAHARLLFAGNRFFDQATLAAAAAETDPIPALRRLYHTQGFFAVSFDSQSRDSVTTITITECARSPFASVLMVGNDKIPPDTLLSYASFKRGEPFSEERVTGIIQAMLAWYENHGFPFCEISPREFTYGPEGVIVSLAISEKGRYHFGNLYVYGAATTKPGAITRLAGFREGSLFSQTELLKLTARLARSSLFETVEEPRITVQQGRRVADVHIRVVEGSHNSAEGMVGYAPGQEGDGENRFSGYAHLALGNIAGTCRSLSFDYLRETPVLSGDFRYREPWVLGSRISAEGAFSYHTDEAEAYTIWETGVRIVVPFSDQVTFSTGIAQSANTYRDTGSFFSTDRTYATLAGITIDARDFPDNPRSGYFLELPVRYGRKRGSTGVFNEAAFSANAEYILPMGRTQALYCKAAYRTLASNDPTLNRGELFPLGGALTVRGYRENQFYGKTIAFARTEYRFLAGLRSRFALFFDLGATADRPAIFREVSARNLLFGYGAGFSLKTKAGLLGIDYGLARNSPVLEGKIHLNIKNSF</sequence>
<feature type="domain" description="POTRA" evidence="5">
    <location>
        <begin position="316"/>
        <end position="390"/>
    </location>
</feature>
<dbReference type="Gene3D" id="2.40.160.50">
    <property type="entry name" value="membrane protein fhac: a member of the omp85/tpsb transporter family"/>
    <property type="match status" value="1"/>
</dbReference>
<evidence type="ECO:0000256" key="1">
    <source>
        <dbReference type="ARBA" id="ARBA00004370"/>
    </source>
</evidence>
<keyword evidence="3" id="KW-0812">Transmembrane</keyword>
<name>A0A1F7FFU3_UNCRA</name>
<evidence type="ECO:0000313" key="7">
    <source>
        <dbReference type="Proteomes" id="UP000179243"/>
    </source>
</evidence>
<comment type="subcellular location">
    <subcellularLocation>
        <location evidence="1">Membrane</location>
    </subcellularLocation>
</comment>
<gene>
    <name evidence="6" type="ORF">A2519_11685</name>
</gene>
<accession>A0A1F7FFU3</accession>
<evidence type="ECO:0000256" key="2">
    <source>
        <dbReference type="ARBA" id="ARBA00022452"/>
    </source>
</evidence>
<dbReference type="Gene3D" id="3.10.20.310">
    <property type="entry name" value="membrane protein fhac"/>
    <property type="match status" value="2"/>
</dbReference>
<dbReference type="InterPro" id="IPR034746">
    <property type="entry name" value="POTRA"/>
</dbReference>
<evidence type="ECO:0000313" key="6">
    <source>
        <dbReference type="EMBL" id="OGK05565.1"/>
    </source>
</evidence>
<dbReference type="AlphaFoldDB" id="A0A1F7FFU3"/>
<dbReference type="PANTHER" id="PTHR12815:SF18">
    <property type="entry name" value="SORTING AND ASSEMBLY MACHINERY COMPONENT 50 HOMOLOG"/>
    <property type="match status" value="1"/>
</dbReference>